<dbReference type="Gene3D" id="2.40.10.120">
    <property type="match status" value="1"/>
</dbReference>
<dbReference type="InterPro" id="IPR009003">
    <property type="entry name" value="Peptidase_S1_PA"/>
</dbReference>
<dbReference type="Proteomes" id="UP000215289">
    <property type="component" value="Unassembled WGS sequence"/>
</dbReference>
<feature type="region of interest" description="Disordered" evidence="1">
    <location>
        <begin position="35"/>
        <end position="57"/>
    </location>
</feature>
<evidence type="ECO:0000256" key="1">
    <source>
        <dbReference type="SAM" id="MobiDB-lite"/>
    </source>
</evidence>
<gene>
    <name evidence="2" type="ORF">CFD26_105024</name>
</gene>
<feature type="compositionally biased region" description="Low complexity" evidence="1">
    <location>
        <begin position="35"/>
        <end position="44"/>
    </location>
</feature>
<evidence type="ECO:0000313" key="2">
    <source>
        <dbReference type="EMBL" id="RLL95919.1"/>
    </source>
</evidence>
<evidence type="ECO:0008006" key="4">
    <source>
        <dbReference type="Google" id="ProtNLM"/>
    </source>
</evidence>
<organism evidence="2 3">
    <name type="scientific">Aspergillus turcosus</name>
    <dbReference type="NCBI Taxonomy" id="1245748"/>
    <lineage>
        <taxon>Eukaryota</taxon>
        <taxon>Fungi</taxon>
        <taxon>Dikarya</taxon>
        <taxon>Ascomycota</taxon>
        <taxon>Pezizomycotina</taxon>
        <taxon>Eurotiomycetes</taxon>
        <taxon>Eurotiomycetidae</taxon>
        <taxon>Eurotiales</taxon>
        <taxon>Aspergillaceae</taxon>
        <taxon>Aspergillus</taxon>
        <taxon>Aspergillus subgen. Fumigati</taxon>
    </lineage>
</organism>
<accession>A0A3R7IHT1</accession>
<reference evidence="2 3" key="1">
    <citation type="submission" date="2018-08" db="EMBL/GenBank/DDBJ databases">
        <title>Draft genome sequences of two Aspergillus turcosus clinical strains isolated from bronchoalveolar lavage fluid: one azole-susceptible and the other azole-resistant.</title>
        <authorList>
            <person name="Parent-Michaud M."/>
            <person name="Dufresne P.J."/>
            <person name="Fournier E."/>
            <person name="Martineau C."/>
            <person name="Moreira S."/>
            <person name="Perkins V."/>
            <person name="De Repentigny L."/>
            <person name="Dufresne S.F."/>
        </authorList>
    </citation>
    <scope>NUCLEOTIDE SEQUENCE [LARGE SCALE GENOMIC DNA]</scope>
    <source>
        <strain evidence="2">HMR AF 1038</strain>
    </source>
</reference>
<keyword evidence="3" id="KW-1185">Reference proteome</keyword>
<dbReference type="SUPFAM" id="SSF50494">
    <property type="entry name" value="Trypsin-like serine proteases"/>
    <property type="match status" value="1"/>
</dbReference>
<sequence>MPQTLRSSRRRVESEHTTETNTLSAIQPVRFIPPQASSQASSDQPQRKVDLIPPNLTRLPNLSTKETTFLRKKQSRLRASASATKTIAGDYGPHALQALSSTLIFAQHEAGTAVCIHPDGWVLTCAHCFGETEAEWQSNRRKWLLYFTGEALQVECVAWDARRDLALARITALECPTLAGSDANPTPSFSFAHVALAPPSASLKAEIICIGQPGSDDLESPTPRKTAYDLIEISQGRLRGLIPGADPHDNAEIGALRHDAWTYWGHSGAPLLRLADGVLLGLHSSWDDTTAMRHGVPLIALRVFLRERFPGGWDEAEDQGNGEEREVIVIDD</sequence>
<dbReference type="STRING" id="1245748.A0A3R7IHT1"/>
<proteinExistence type="predicted"/>
<dbReference type="AlphaFoldDB" id="A0A3R7IHT1"/>
<name>A0A3R7IHT1_9EURO</name>
<evidence type="ECO:0000313" key="3">
    <source>
        <dbReference type="Proteomes" id="UP000215289"/>
    </source>
</evidence>
<dbReference type="Pfam" id="PF13365">
    <property type="entry name" value="Trypsin_2"/>
    <property type="match status" value="1"/>
</dbReference>
<comment type="caution">
    <text evidence="2">The sequence shown here is derived from an EMBL/GenBank/DDBJ whole genome shotgun (WGS) entry which is preliminary data.</text>
</comment>
<dbReference type="EMBL" id="NIDN02000132">
    <property type="protein sequence ID" value="RLL95919.1"/>
    <property type="molecule type" value="Genomic_DNA"/>
</dbReference>
<protein>
    <recommendedName>
        <fullName evidence="4">AT hook domain-containing protein</fullName>
    </recommendedName>
</protein>
<feature type="region of interest" description="Disordered" evidence="1">
    <location>
        <begin position="1"/>
        <end position="23"/>
    </location>
</feature>
<dbReference type="OrthoDB" id="4217619at2759"/>